<comment type="caution">
    <text evidence="2">The sequence shown here is derived from an EMBL/GenBank/DDBJ whole genome shotgun (WGS) entry which is preliminary data.</text>
</comment>
<feature type="compositionally biased region" description="Acidic residues" evidence="1">
    <location>
        <begin position="30"/>
        <end position="45"/>
    </location>
</feature>
<proteinExistence type="predicted"/>
<organism evidence="2 3">
    <name type="scientific">Amylocarpus encephaloides</name>
    <dbReference type="NCBI Taxonomy" id="45428"/>
    <lineage>
        <taxon>Eukaryota</taxon>
        <taxon>Fungi</taxon>
        <taxon>Dikarya</taxon>
        <taxon>Ascomycota</taxon>
        <taxon>Pezizomycotina</taxon>
        <taxon>Leotiomycetes</taxon>
        <taxon>Helotiales</taxon>
        <taxon>Helotiales incertae sedis</taxon>
        <taxon>Amylocarpus</taxon>
    </lineage>
</organism>
<keyword evidence="3" id="KW-1185">Reference proteome</keyword>
<dbReference type="Proteomes" id="UP000824998">
    <property type="component" value="Unassembled WGS sequence"/>
</dbReference>
<name>A0A9P8C3E0_9HELO</name>
<gene>
    <name evidence="2" type="ORF">BJ875DRAFT_505990</name>
</gene>
<dbReference type="EMBL" id="MU251547">
    <property type="protein sequence ID" value="KAG9232468.1"/>
    <property type="molecule type" value="Genomic_DNA"/>
</dbReference>
<feature type="region of interest" description="Disordered" evidence="1">
    <location>
        <begin position="1"/>
        <end position="57"/>
    </location>
</feature>
<evidence type="ECO:0000313" key="3">
    <source>
        <dbReference type="Proteomes" id="UP000824998"/>
    </source>
</evidence>
<reference evidence="2" key="1">
    <citation type="journal article" date="2021" name="IMA Fungus">
        <title>Genomic characterization of three marine fungi, including Emericellopsis atlantica sp. nov. with signatures of a generalist lifestyle and marine biomass degradation.</title>
        <authorList>
            <person name="Hagestad O.C."/>
            <person name="Hou L."/>
            <person name="Andersen J.H."/>
            <person name="Hansen E.H."/>
            <person name="Altermark B."/>
            <person name="Li C."/>
            <person name="Kuhnert E."/>
            <person name="Cox R.J."/>
            <person name="Crous P.W."/>
            <person name="Spatafora J.W."/>
            <person name="Lail K."/>
            <person name="Amirebrahimi M."/>
            <person name="Lipzen A."/>
            <person name="Pangilinan J."/>
            <person name="Andreopoulos W."/>
            <person name="Hayes R.D."/>
            <person name="Ng V."/>
            <person name="Grigoriev I.V."/>
            <person name="Jackson S.A."/>
            <person name="Sutton T.D.S."/>
            <person name="Dobson A.D.W."/>
            <person name="Rama T."/>
        </authorList>
    </citation>
    <scope>NUCLEOTIDE SEQUENCE</scope>
    <source>
        <strain evidence="2">TRa018bII</strain>
    </source>
</reference>
<dbReference type="AlphaFoldDB" id="A0A9P8C3E0"/>
<evidence type="ECO:0000256" key="1">
    <source>
        <dbReference type="SAM" id="MobiDB-lite"/>
    </source>
</evidence>
<accession>A0A9P8C3E0</accession>
<sequence length="115" mass="12559">MEEDDEEDGGLSLQRFSSASEQPPRMIADEGSDEGSDEEDEEDEAVSPTQMPTEMELRSITTGEADEELAGLYKTVKGCPCHGEHKSAPDITKAWEVPQKEGYQGKRLAIVEVAA</sequence>
<protein>
    <submittedName>
        <fullName evidence="2">Uncharacterized protein</fullName>
    </submittedName>
</protein>
<dbReference type="OrthoDB" id="3938221at2759"/>
<evidence type="ECO:0000313" key="2">
    <source>
        <dbReference type="EMBL" id="KAG9232468.1"/>
    </source>
</evidence>